<evidence type="ECO:0000259" key="3">
    <source>
        <dbReference type="PROSITE" id="PS51186"/>
    </source>
</evidence>
<dbReference type="AlphaFoldDB" id="A0A316UNF8"/>
<evidence type="ECO:0000256" key="2">
    <source>
        <dbReference type="ARBA" id="ARBA00023315"/>
    </source>
</evidence>
<keyword evidence="5" id="KW-1185">Reference proteome</keyword>
<dbReference type="NCBIfam" id="NF002959">
    <property type="entry name" value="PRK03624.1"/>
    <property type="match status" value="1"/>
</dbReference>
<dbReference type="OrthoDB" id="424551at2759"/>
<keyword evidence="2" id="KW-0012">Acyltransferase</keyword>
<dbReference type="InterPro" id="IPR050680">
    <property type="entry name" value="YpeA/RimI_acetyltransf"/>
</dbReference>
<name>A0A316UNF8_9BASI</name>
<dbReference type="PANTHER" id="PTHR43420:SF44">
    <property type="entry name" value="ACETYLTRANSFERASE YPEA"/>
    <property type="match status" value="1"/>
</dbReference>
<proteinExistence type="predicted"/>
<dbReference type="InterPro" id="IPR000182">
    <property type="entry name" value="GNAT_dom"/>
</dbReference>
<gene>
    <name evidence="4" type="ORF">BDZ90DRAFT_234654</name>
</gene>
<dbReference type="Proteomes" id="UP000245884">
    <property type="component" value="Unassembled WGS sequence"/>
</dbReference>
<dbReference type="SUPFAM" id="SSF55729">
    <property type="entry name" value="Acyl-CoA N-acyltransferases (Nat)"/>
    <property type="match status" value="1"/>
</dbReference>
<dbReference type="InterPro" id="IPR016181">
    <property type="entry name" value="Acyl_CoA_acyltransferase"/>
</dbReference>
<organism evidence="4 5">
    <name type="scientific">Jaminaea rosea</name>
    <dbReference type="NCBI Taxonomy" id="1569628"/>
    <lineage>
        <taxon>Eukaryota</taxon>
        <taxon>Fungi</taxon>
        <taxon>Dikarya</taxon>
        <taxon>Basidiomycota</taxon>
        <taxon>Ustilaginomycotina</taxon>
        <taxon>Exobasidiomycetes</taxon>
        <taxon>Microstromatales</taxon>
        <taxon>Microstromatales incertae sedis</taxon>
        <taxon>Jaminaea</taxon>
    </lineage>
</organism>
<dbReference type="Pfam" id="PF00583">
    <property type="entry name" value="Acetyltransf_1"/>
    <property type="match status" value="1"/>
</dbReference>
<keyword evidence="1 4" id="KW-0808">Transferase</keyword>
<evidence type="ECO:0000313" key="5">
    <source>
        <dbReference type="Proteomes" id="UP000245884"/>
    </source>
</evidence>
<evidence type="ECO:0000313" key="4">
    <source>
        <dbReference type="EMBL" id="PWN24695.1"/>
    </source>
</evidence>
<dbReference type="PROSITE" id="PS51186">
    <property type="entry name" value="GNAT"/>
    <property type="match status" value="1"/>
</dbReference>
<feature type="domain" description="N-acetyltransferase" evidence="3">
    <location>
        <begin position="2"/>
        <end position="134"/>
    </location>
</feature>
<accession>A0A316UNF8</accession>
<sequence>MASIREAKEDDEATVVQLWQLCGLAVSYNDPVQDFHQALRGPSSTILVADEGATGAIMVGHDGHRGWLYYVAAHPDERGKGLGRQLVEAAQAWLRERGVAKCQLLIRENNVGVAAFYESLGYEVTPRTVMAKWL</sequence>
<dbReference type="Gene3D" id="3.40.630.30">
    <property type="match status" value="1"/>
</dbReference>
<dbReference type="RefSeq" id="XP_025359307.1">
    <property type="nucleotide sequence ID" value="XM_025507099.1"/>
</dbReference>
<dbReference type="GO" id="GO:0016747">
    <property type="term" value="F:acyltransferase activity, transferring groups other than amino-acyl groups"/>
    <property type="evidence" value="ECO:0007669"/>
    <property type="project" value="InterPro"/>
</dbReference>
<dbReference type="GeneID" id="37028922"/>
<dbReference type="CDD" id="cd04301">
    <property type="entry name" value="NAT_SF"/>
    <property type="match status" value="1"/>
</dbReference>
<dbReference type="PANTHER" id="PTHR43420">
    <property type="entry name" value="ACETYLTRANSFERASE"/>
    <property type="match status" value="1"/>
</dbReference>
<dbReference type="EMBL" id="KZ819679">
    <property type="protein sequence ID" value="PWN24695.1"/>
    <property type="molecule type" value="Genomic_DNA"/>
</dbReference>
<protein>
    <submittedName>
        <fullName evidence="4">N-acetyltransferase GCN5</fullName>
    </submittedName>
</protein>
<reference evidence="4 5" key="1">
    <citation type="journal article" date="2018" name="Mol. Biol. Evol.">
        <title>Broad Genomic Sampling Reveals a Smut Pathogenic Ancestry of the Fungal Clade Ustilaginomycotina.</title>
        <authorList>
            <person name="Kijpornyongpan T."/>
            <person name="Mondo S.J."/>
            <person name="Barry K."/>
            <person name="Sandor L."/>
            <person name="Lee J."/>
            <person name="Lipzen A."/>
            <person name="Pangilinan J."/>
            <person name="LaButti K."/>
            <person name="Hainaut M."/>
            <person name="Henrissat B."/>
            <person name="Grigoriev I.V."/>
            <person name="Spatafora J.W."/>
            <person name="Aime M.C."/>
        </authorList>
    </citation>
    <scope>NUCLEOTIDE SEQUENCE [LARGE SCALE GENOMIC DNA]</scope>
    <source>
        <strain evidence="4 5">MCA 5214</strain>
    </source>
</reference>
<evidence type="ECO:0000256" key="1">
    <source>
        <dbReference type="ARBA" id="ARBA00022679"/>
    </source>
</evidence>